<dbReference type="GO" id="GO:0005524">
    <property type="term" value="F:ATP binding"/>
    <property type="evidence" value="ECO:0007669"/>
    <property type="project" value="UniProtKB-KW"/>
</dbReference>
<evidence type="ECO:0000256" key="5">
    <source>
        <dbReference type="ARBA" id="ARBA00022840"/>
    </source>
</evidence>
<gene>
    <name evidence="10" type="primary">Aste57867_4356</name>
    <name evidence="9" type="ORF">As57867_004344</name>
    <name evidence="10" type="ORF">ASTE57867_4356</name>
</gene>
<dbReference type="SMART" id="SM00562">
    <property type="entry name" value="NDK"/>
    <property type="match status" value="1"/>
</dbReference>
<dbReference type="Gene3D" id="3.30.70.141">
    <property type="entry name" value="Nucleoside diphosphate kinase-like domain"/>
    <property type="match status" value="1"/>
</dbReference>
<dbReference type="InterPro" id="IPR034907">
    <property type="entry name" value="NDK-like_dom"/>
</dbReference>
<feature type="compositionally biased region" description="Polar residues" evidence="7">
    <location>
        <begin position="134"/>
        <end position="146"/>
    </location>
</feature>
<reference evidence="9" key="2">
    <citation type="submission" date="2019-06" db="EMBL/GenBank/DDBJ databases">
        <title>Genomics analysis of Aphanomyces spp. identifies a new class of oomycete effector associated with host adaptation.</title>
        <authorList>
            <person name="Gaulin E."/>
        </authorList>
    </citation>
    <scope>NUCLEOTIDE SEQUENCE</scope>
    <source>
        <strain evidence="9">CBS 578.67</strain>
    </source>
</reference>
<sequence>MGDHGHHGHGAAGATADLNLPLQKTIFIIQREALAQDEAIRARILQAGFKIVDQTLLHLTHDKAATYYLDKLNKPEDAPKKTSGRTARPTPSTSARSTNGAVTTSPTGSPRKDGAPSQPSSPREKTPRTDDAAVSSTPRTAASPSKTPREPESPDDAIAALSAGPIVVLVLEKQNAVKSLLELVGPANPNQWAGNASTLRAQFAVDGKHVGVRCSKFAYNVGDETAFLFAHAGNRDNKLEHDNNADASRAMVGLDALMNFLFPPNIQHPNSTGRLFVFSLYGPLDAKSRLRSGEKGLHVVTDSELNTMCLSILREDILSVYGMIGLSRDEEEEVLRQADQHMKHLPRYTRADIEELFRTVPHNKHGLMSFHDMQKRIMEERVRRVLCMKDKLNTSLAPPIVSKYRKSLSSSSAKTKYDVAPPSLFVKDAGLNGSENAVLISRLLNCHAFQICHLDQGNSPDLTQNVRLLREDVFEEGETRLPWNSNHAFTRSH</sequence>
<dbReference type="EMBL" id="CAADRA010001054">
    <property type="protein sequence ID" value="VFT81470.1"/>
    <property type="molecule type" value="Genomic_DNA"/>
</dbReference>
<dbReference type="GO" id="GO:0016301">
    <property type="term" value="F:kinase activity"/>
    <property type="evidence" value="ECO:0007669"/>
    <property type="project" value="UniProtKB-KW"/>
</dbReference>
<dbReference type="EMBL" id="VJMH01001054">
    <property type="protein sequence ID" value="KAF0713419.1"/>
    <property type="molecule type" value="Genomic_DNA"/>
</dbReference>
<evidence type="ECO:0000259" key="8">
    <source>
        <dbReference type="SMART" id="SM00562"/>
    </source>
</evidence>
<keyword evidence="5" id="KW-0067">ATP-binding</keyword>
<reference evidence="10 11" key="1">
    <citation type="submission" date="2019-03" db="EMBL/GenBank/DDBJ databases">
        <authorList>
            <person name="Gaulin E."/>
            <person name="Dumas B."/>
        </authorList>
    </citation>
    <scope>NUCLEOTIDE SEQUENCE [LARGE SCALE GENOMIC DNA]</scope>
    <source>
        <strain evidence="10">CBS 568.67</strain>
    </source>
</reference>
<feature type="compositionally biased region" description="Polar residues" evidence="7">
    <location>
        <begin position="89"/>
        <end position="108"/>
    </location>
</feature>
<protein>
    <submittedName>
        <fullName evidence="10">Aste57867_4356 protein</fullName>
    </submittedName>
</protein>
<keyword evidence="4" id="KW-0418">Kinase</keyword>
<dbReference type="PROSITE" id="PS51374">
    <property type="entry name" value="NDPK_LIKE"/>
    <property type="match status" value="1"/>
</dbReference>
<comment type="similarity">
    <text evidence="1 6">Belongs to the NDK family.</text>
</comment>
<dbReference type="AlphaFoldDB" id="A0A485KDQ3"/>
<evidence type="ECO:0000313" key="10">
    <source>
        <dbReference type="EMBL" id="VFT81470.1"/>
    </source>
</evidence>
<dbReference type="OrthoDB" id="771136at2759"/>
<evidence type="ECO:0000256" key="1">
    <source>
        <dbReference type="ARBA" id="ARBA00008142"/>
    </source>
</evidence>
<name>A0A485KDQ3_9STRA</name>
<feature type="region of interest" description="Disordered" evidence="7">
    <location>
        <begin position="74"/>
        <end position="156"/>
    </location>
</feature>
<evidence type="ECO:0000256" key="2">
    <source>
        <dbReference type="ARBA" id="ARBA00022679"/>
    </source>
</evidence>
<dbReference type="Pfam" id="PF00334">
    <property type="entry name" value="NDK"/>
    <property type="match status" value="1"/>
</dbReference>
<feature type="compositionally biased region" description="Basic and acidic residues" evidence="7">
    <location>
        <begin position="122"/>
        <end position="131"/>
    </location>
</feature>
<evidence type="ECO:0000256" key="3">
    <source>
        <dbReference type="ARBA" id="ARBA00022741"/>
    </source>
</evidence>
<keyword evidence="11" id="KW-1185">Reference proteome</keyword>
<dbReference type="PANTHER" id="PTHR46161">
    <property type="entry name" value="NUCLEOSIDE DIPHOSPHATE KINASE"/>
    <property type="match status" value="1"/>
</dbReference>
<evidence type="ECO:0000313" key="11">
    <source>
        <dbReference type="Proteomes" id="UP000332933"/>
    </source>
</evidence>
<evidence type="ECO:0000256" key="7">
    <source>
        <dbReference type="SAM" id="MobiDB-lite"/>
    </source>
</evidence>
<dbReference type="Proteomes" id="UP000332933">
    <property type="component" value="Unassembled WGS sequence"/>
</dbReference>
<comment type="caution">
    <text evidence="6">Lacks conserved residue(s) required for the propagation of feature annotation.</text>
</comment>
<evidence type="ECO:0000256" key="6">
    <source>
        <dbReference type="PROSITE-ProRule" id="PRU00706"/>
    </source>
</evidence>
<accession>A0A485KDQ3</accession>
<evidence type="ECO:0000313" key="9">
    <source>
        <dbReference type="EMBL" id="KAF0713419.1"/>
    </source>
</evidence>
<proteinExistence type="inferred from homology"/>
<dbReference type="InterPro" id="IPR036850">
    <property type="entry name" value="NDK-like_dom_sf"/>
</dbReference>
<dbReference type="SUPFAM" id="SSF54919">
    <property type="entry name" value="Nucleoside diphosphate kinase, NDK"/>
    <property type="match status" value="1"/>
</dbReference>
<keyword evidence="2" id="KW-0808">Transferase</keyword>
<organism evidence="10 11">
    <name type="scientific">Aphanomyces stellatus</name>
    <dbReference type="NCBI Taxonomy" id="120398"/>
    <lineage>
        <taxon>Eukaryota</taxon>
        <taxon>Sar</taxon>
        <taxon>Stramenopiles</taxon>
        <taxon>Oomycota</taxon>
        <taxon>Saprolegniomycetes</taxon>
        <taxon>Saprolegniales</taxon>
        <taxon>Verrucalvaceae</taxon>
        <taxon>Aphanomyces</taxon>
    </lineage>
</organism>
<dbReference type="PANTHER" id="PTHR46161:SF3">
    <property type="entry name" value="NUCLEOSIDE DIPHOSPHATE KINASE DDB_G0292928-RELATED"/>
    <property type="match status" value="1"/>
</dbReference>
<evidence type="ECO:0000256" key="4">
    <source>
        <dbReference type="ARBA" id="ARBA00022777"/>
    </source>
</evidence>
<keyword evidence="3" id="KW-0547">Nucleotide-binding</keyword>
<feature type="domain" description="Nucleoside diphosphate kinase-like" evidence="8">
    <location>
        <begin position="22"/>
        <end position="269"/>
    </location>
</feature>